<evidence type="ECO:0000256" key="1">
    <source>
        <dbReference type="SAM" id="MobiDB-lite"/>
    </source>
</evidence>
<dbReference type="AlphaFoldDB" id="A0A0L0VF49"/>
<evidence type="ECO:0000313" key="3">
    <source>
        <dbReference type="Proteomes" id="UP000054564"/>
    </source>
</evidence>
<reference evidence="3" key="1">
    <citation type="submission" date="2014-03" db="EMBL/GenBank/DDBJ databases">
        <title>The Genome Sequence of Puccinia striiformis f. sp. tritici PST-78.</title>
        <authorList>
            <consortium name="The Broad Institute Genome Sequencing Platform"/>
            <person name="Cuomo C."/>
            <person name="Hulbert S."/>
            <person name="Chen X."/>
            <person name="Walker B."/>
            <person name="Young S.K."/>
            <person name="Zeng Q."/>
            <person name="Gargeya S."/>
            <person name="Fitzgerald M."/>
            <person name="Haas B."/>
            <person name="Abouelleil A."/>
            <person name="Alvarado L."/>
            <person name="Arachchi H.M."/>
            <person name="Berlin A.M."/>
            <person name="Chapman S.B."/>
            <person name="Goldberg J."/>
            <person name="Griggs A."/>
            <person name="Gujja S."/>
            <person name="Hansen M."/>
            <person name="Howarth C."/>
            <person name="Imamovic A."/>
            <person name="Larimer J."/>
            <person name="McCowan C."/>
            <person name="Montmayeur A."/>
            <person name="Murphy C."/>
            <person name="Neiman D."/>
            <person name="Pearson M."/>
            <person name="Priest M."/>
            <person name="Roberts A."/>
            <person name="Saif S."/>
            <person name="Shea T."/>
            <person name="Sisk P."/>
            <person name="Sykes S."/>
            <person name="Wortman J."/>
            <person name="Nusbaum C."/>
            <person name="Birren B."/>
        </authorList>
    </citation>
    <scope>NUCLEOTIDE SEQUENCE [LARGE SCALE GENOMIC DNA]</scope>
    <source>
        <strain evidence="3">race PST-78</strain>
    </source>
</reference>
<accession>A0A0L0VF49</accession>
<comment type="caution">
    <text evidence="2">The sequence shown here is derived from an EMBL/GenBank/DDBJ whole genome shotgun (WGS) entry which is preliminary data.</text>
</comment>
<dbReference type="Proteomes" id="UP000054564">
    <property type="component" value="Unassembled WGS sequence"/>
</dbReference>
<gene>
    <name evidence="2" type="ORF">PSTG_08910</name>
</gene>
<name>A0A0L0VF49_9BASI</name>
<protein>
    <submittedName>
        <fullName evidence="2">Uncharacterized protein</fullName>
    </submittedName>
</protein>
<dbReference type="OrthoDB" id="2497916at2759"/>
<organism evidence="2 3">
    <name type="scientific">Puccinia striiformis f. sp. tritici PST-78</name>
    <dbReference type="NCBI Taxonomy" id="1165861"/>
    <lineage>
        <taxon>Eukaryota</taxon>
        <taxon>Fungi</taxon>
        <taxon>Dikarya</taxon>
        <taxon>Basidiomycota</taxon>
        <taxon>Pucciniomycotina</taxon>
        <taxon>Pucciniomycetes</taxon>
        <taxon>Pucciniales</taxon>
        <taxon>Pucciniaceae</taxon>
        <taxon>Puccinia</taxon>
    </lineage>
</organism>
<proteinExistence type="predicted"/>
<sequence>MPITITSPSPSTHTAHQQLLPKQTHLRCSIRKKLLEGVLDSEGDIAPGFVLPRLSEITQVMLRFLSPDEAKISNKEAQKKITILLTGRMAHIRLQTANHLLHQ</sequence>
<evidence type="ECO:0000313" key="2">
    <source>
        <dbReference type="EMBL" id="KNE97888.1"/>
    </source>
</evidence>
<feature type="compositionally biased region" description="Low complexity" evidence="1">
    <location>
        <begin position="1"/>
        <end position="12"/>
    </location>
</feature>
<dbReference type="EMBL" id="AJIL01000063">
    <property type="protein sequence ID" value="KNE97888.1"/>
    <property type="molecule type" value="Genomic_DNA"/>
</dbReference>
<keyword evidence="3" id="KW-1185">Reference proteome</keyword>
<feature type="region of interest" description="Disordered" evidence="1">
    <location>
        <begin position="1"/>
        <end position="22"/>
    </location>
</feature>